<dbReference type="Proteomes" id="UP001157125">
    <property type="component" value="Unassembled WGS sequence"/>
</dbReference>
<proteinExistence type="predicted"/>
<dbReference type="EMBL" id="BSUN01000001">
    <property type="protein sequence ID" value="GMA37048.1"/>
    <property type="molecule type" value="Genomic_DNA"/>
</dbReference>
<protein>
    <submittedName>
        <fullName evidence="1">DivIVA domain-containing protein</fullName>
    </submittedName>
</protein>
<dbReference type="InterPro" id="IPR019933">
    <property type="entry name" value="DivIVA_domain"/>
</dbReference>
<comment type="caution">
    <text evidence="1">The sequence shown here is derived from an EMBL/GenBank/DDBJ whole genome shotgun (WGS) entry which is preliminary data.</text>
</comment>
<name>A0ABQ6IIT4_9MICO</name>
<evidence type="ECO:0000313" key="1">
    <source>
        <dbReference type="EMBL" id="GMA37048.1"/>
    </source>
</evidence>
<dbReference type="NCBIfam" id="TIGR03544">
    <property type="entry name" value="DivI1A_domain"/>
    <property type="match status" value="1"/>
</dbReference>
<sequence>MRLGYDRSDVDEFFGRARTAYEQPGIPDDFAPFDVRRASFDLKHGGYSTAAVDAALDRLETAFATRIRERFGKEHGPDAWMRDLADRAQGLYPRLRRPSGERFDHPSGLHKGYDAKDVDAILDRLVAFFDQGSPLTADEVRSVTFGRRRGKKAYSERVVDVYLARAVDILLGAQ</sequence>
<accession>A0ABQ6IIT4</accession>
<organism evidence="1 2">
    <name type="scientific">Demequina litorisediminis</name>
    <dbReference type="NCBI Taxonomy" id="1849022"/>
    <lineage>
        <taxon>Bacteria</taxon>
        <taxon>Bacillati</taxon>
        <taxon>Actinomycetota</taxon>
        <taxon>Actinomycetes</taxon>
        <taxon>Micrococcales</taxon>
        <taxon>Demequinaceae</taxon>
        <taxon>Demequina</taxon>
    </lineage>
</organism>
<reference evidence="2" key="1">
    <citation type="journal article" date="2019" name="Int. J. Syst. Evol. Microbiol.">
        <title>The Global Catalogue of Microorganisms (GCM) 10K type strain sequencing project: providing services to taxonomists for standard genome sequencing and annotation.</title>
        <authorList>
            <consortium name="The Broad Institute Genomics Platform"/>
            <consortium name="The Broad Institute Genome Sequencing Center for Infectious Disease"/>
            <person name="Wu L."/>
            <person name="Ma J."/>
        </authorList>
    </citation>
    <scope>NUCLEOTIDE SEQUENCE [LARGE SCALE GENOMIC DNA]</scope>
    <source>
        <strain evidence="2">NBRC 112299</strain>
    </source>
</reference>
<keyword evidence="2" id="KW-1185">Reference proteome</keyword>
<gene>
    <name evidence="1" type="ORF">GCM10025876_32520</name>
</gene>
<dbReference type="NCBIfam" id="TIGR03543">
    <property type="entry name" value="divI1A_rptt_fam"/>
    <property type="match status" value="1"/>
</dbReference>
<dbReference type="InterPro" id="IPR019932">
    <property type="entry name" value="CHP03543"/>
</dbReference>
<dbReference type="RefSeq" id="WP_284328928.1">
    <property type="nucleotide sequence ID" value="NZ_BSUN01000001.1"/>
</dbReference>
<evidence type="ECO:0000313" key="2">
    <source>
        <dbReference type="Proteomes" id="UP001157125"/>
    </source>
</evidence>